<dbReference type="GO" id="GO:0005737">
    <property type="term" value="C:cytoplasm"/>
    <property type="evidence" value="ECO:0007669"/>
    <property type="project" value="TreeGrafter"/>
</dbReference>
<organism evidence="4 5">
    <name type="scientific">Hyphomicrobium facile</name>
    <dbReference type="NCBI Taxonomy" id="51670"/>
    <lineage>
        <taxon>Bacteria</taxon>
        <taxon>Pseudomonadati</taxon>
        <taxon>Pseudomonadota</taxon>
        <taxon>Alphaproteobacteria</taxon>
        <taxon>Hyphomicrobiales</taxon>
        <taxon>Hyphomicrobiaceae</taxon>
        <taxon>Hyphomicrobium</taxon>
    </lineage>
</organism>
<dbReference type="Proteomes" id="UP000199423">
    <property type="component" value="Unassembled WGS sequence"/>
</dbReference>
<dbReference type="SUPFAM" id="SSF53448">
    <property type="entry name" value="Nucleotide-diphospho-sugar transferases"/>
    <property type="match status" value="1"/>
</dbReference>
<keyword evidence="3" id="KW-1133">Transmembrane helix</keyword>
<reference evidence="5" key="1">
    <citation type="submission" date="2016-10" db="EMBL/GenBank/DDBJ databases">
        <authorList>
            <person name="Varghese N."/>
            <person name="Submissions S."/>
        </authorList>
    </citation>
    <scope>NUCLEOTIDE SEQUENCE [LARGE SCALE GENOMIC DNA]</scope>
    <source>
        <strain evidence="5">DSM 1565</strain>
    </source>
</reference>
<evidence type="ECO:0000313" key="5">
    <source>
        <dbReference type="Proteomes" id="UP000199423"/>
    </source>
</evidence>
<comment type="subcellular location">
    <subcellularLocation>
        <location evidence="1">Membrane</location>
        <topology evidence="1">Single-pass membrane protein</topology>
    </subcellularLocation>
</comment>
<sequence length="309" mass="35800">MRGLISRLARQLRGRRNSCVTVCLIIKDEGRYLPEWIAHYLALGFDRIVIYDNNSRPETLAIERVCAQQDARITVIPWPDVPSQFAQIAAYEDALRRCATDWIAFFDTDEFLVLKKHASIQSYLKCAPVDAGAVCINWVIFGSSGEARYRPELVARRFRRCSLTADINRHVKCIVRRAGAKRMSHPHSPKLRKRYTYVDSDLKPITLDQRAFNANYTYETAQLNHYVLRSREEYQWKLERGTPEPREGGFKNRKFADPESFWAKHDFNDTLDRSIDVWVDRASELRSTFSKVLGEQDHVTEGRAVPIST</sequence>
<gene>
    <name evidence="4" type="ORF">SAMN04488557_2013</name>
</gene>
<keyword evidence="5" id="KW-1185">Reference proteome</keyword>
<name>A0A1I7NFS2_9HYPH</name>
<evidence type="ECO:0000256" key="1">
    <source>
        <dbReference type="ARBA" id="ARBA00004167"/>
    </source>
</evidence>
<dbReference type="Gene3D" id="3.90.550.10">
    <property type="entry name" value="Spore Coat Polysaccharide Biosynthesis Protein SpsA, Chain A"/>
    <property type="match status" value="1"/>
</dbReference>
<dbReference type="InterPro" id="IPR029044">
    <property type="entry name" value="Nucleotide-diphossugar_trans"/>
</dbReference>
<dbReference type="AlphaFoldDB" id="A0A1I7NFS2"/>
<keyword evidence="2" id="KW-0812">Transmembrane</keyword>
<dbReference type="PANTHER" id="PTHR21461">
    <property type="entry name" value="GLYCOSYLTRANSFERASE FAMILY 92 PROTEIN"/>
    <property type="match status" value="1"/>
</dbReference>
<dbReference type="STRING" id="51670.SAMN04488557_2013"/>
<accession>A0A1I7NFS2</accession>
<protein>
    <submittedName>
        <fullName evidence="4">Glycosyltransferase involved in cell wall bisynthesis</fullName>
    </submittedName>
</protein>
<proteinExistence type="predicted"/>
<dbReference type="RefSeq" id="WP_092867559.1">
    <property type="nucleotide sequence ID" value="NZ_FPCH01000002.1"/>
</dbReference>
<dbReference type="GO" id="GO:0016020">
    <property type="term" value="C:membrane"/>
    <property type="evidence" value="ECO:0007669"/>
    <property type="project" value="UniProtKB-SubCell"/>
</dbReference>
<dbReference type="OrthoDB" id="1997677at2"/>
<dbReference type="PANTHER" id="PTHR21461:SF69">
    <property type="entry name" value="GLYCOSYLTRANSFERASE FAMILY 92 PROTEIN"/>
    <property type="match status" value="1"/>
</dbReference>
<dbReference type="Pfam" id="PF13704">
    <property type="entry name" value="Glyco_tranf_2_4"/>
    <property type="match status" value="1"/>
</dbReference>
<evidence type="ECO:0000313" key="4">
    <source>
        <dbReference type="EMBL" id="SFV33490.1"/>
    </source>
</evidence>
<dbReference type="GO" id="GO:0016757">
    <property type="term" value="F:glycosyltransferase activity"/>
    <property type="evidence" value="ECO:0007669"/>
    <property type="project" value="TreeGrafter"/>
</dbReference>
<dbReference type="EMBL" id="FPCH01000002">
    <property type="protein sequence ID" value="SFV33490.1"/>
    <property type="molecule type" value="Genomic_DNA"/>
</dbReference>
<keyword evidence="4" id="KW-0808">Transferase</keyword>
<keyword evidence="3" id="KW-0472">Membrane</keyword>
<evidence type="ECO:0000256" key="2">
    <source>
        <dbReference type="ARBA" id="ARBA00022692"/>
    </source>
</evidence>
<evidence type="ECO:0000256" key="3">
    <source>
        <dbReference type="ARBA" id="ARBA00022989"/>
    </source>
</evidence>